<evidence type="ECO:0000313" key="4">
    <source>
        <dbReference type="Proteomes" id="UP001470230"/>
    </source>
</evidence>
<keyword evidence="2" id="KW-1133">Transmembrane helix</keyword>
<comment type="caution">
    <text evidence="3">The sequence shown here is derived from an EMBL/GenBank/DDBJ whole genome shotgun (WGS) entry which is preliminary data.</text>
</comment>
<feature type="transmembrane region" description="Helical" evidence="2">
    <location>
        <begin position="155"/>
        <end position="173"/>
    </location>
</feature>
<proteinExistence type="predicted"/>
<keyword evidence="2" id="KW-0472">Membrane</keyword>
<dbReference type="Pfam" id="PF20479">
    <property type="entry name" value="TMEM128"/>
    <property type="match status" value="1"/>
</dbReference>
<evidence type="ECO:0000256" key="1">
    <source>
        <dbReference type="SAM" id="MobiDB-lite"/>
    </source>
</evidence>
<feature type="compositionally biased region" description="Low complexity" evidence="1">
    <location>
        <begin position="7"/>
        <end position="27"/>
    </location>
</feature>
<evidence type="ECO:0000313" key="3">
    <source>
        <dbReference type="EMBL" id="KAK8895820.1"/>
    </source>
</evidence>
<feature type="region of interest" description="Disordered" evidence="1">
    <location>
        <begin position="1"/>
        <end position="39"/>
    </location>
</feature>
<feature type="transmembrane region" description="Helical" evidence="2">
    <location>
        <begin position="52"/>
        <end position="75"/>
    </location>
</feature>
<keyword evidence="2" id="KW-0812">Transmembrane</keyword>
<gene>
    <name evidence="3" type="ORF">M9Y10_013705</name>
</gene>
<protein>
    <submittedName>
        <fullName evidence="3">Uncharacterized protein</fullName>
    </submittedName>
</protein>
<keyword evidence="4" id="KW-1185">Reference proteome</keyword>
<feature type="transmembrane region" description="Helical" evidence="2">
    <location>
        <begin position="130"/>
        <end position="149"/>
    </location>
</feature>
<evidence type="ECO:0000256" key="2">
    <source>
        <dbReference type="SAM" id="Phobius"/>
    </source>
</evidence>
<feature type="transmembrane region" description="Helical" evidence="2">
    <location>
        <begin position="90"/>
        <end position="109"/>
    </location>
</feature>
<dbReference type="Proteomes" id="UP001470230">
    <property type="component" value="Unassembled WGS sequence"/>
</dbReference>
<accession>A0ABR2L0Q1</accession>
<reference evidence="3 4" key="1">
    <citation type="submission" date="2024-04" db="EMBL/GenBank/DDBJ databases">
        <title>Tritrichomonas musculus Genome.</title>
        <authorList>
            <person name="Alves-Ferreira E."/>
            <person name="Grigg M."/>
            <person name="Lorenzi H."/>
            <person name="Galac M."/>
        </authorList>
    </citation>
    <scope>NUCLEOTIDE SEQUENCE [LARGE SCALE GENOMIC DNA]</scope>
    <source>
        <strain evidence="3 4">EAF2021</strain>
    </source>
</reference>
<name>A0ABR2L0Q1_9EUKA</name>
<sequence>MKRSNKKQQQQQQHNQQQQQQAQLQQEQKYKLKSQPQTVPSSKKFKQKIIPIIKTLLSALSFYIVCVYFDVFTYIQSPESNNSGYFSKSIWSFSCAIIIYVIDYITYVVRPRPSQRITIERWYTVTPITVWAIMILHALGLSFMVAMLWPQHGALSFLICGIFAFMMINILQFSPI</sequence>
<organism evidence="3 4">
    <name type="scientific">Tritrichomonas musculus</name>
    <dbReference type="NCBI Taxonomy" id="1915356"/>
    <lineage>
        <taxon>Eukaryota</taxon>
        <taxon>Metamonada</taxon>
        <taxon>Parabasalia</taxon>
        <taxon>Tritrichomonadida</taxon>
        <taxon>Tritrichomonadidae</taxon>
        <taxon>Tritrichomonas</taxon>
    </lineage>
</organism>
<dbReference type="EMBL" id="JAPFFF010000002">
    <property type="protein sequence ID" value="KAK8895820.1"/>
    <property type="molecule type" value="Genomic_DNA"/>
</dbReference>
<dbReference type="InterPro" id="IPR033579">
    <property type="entry name" value="TMEM128"/>
</dbReference>